<feature type="compositionally biased region" description="Acidic residues" evidence="1">
    <location>
        <begin position="397"/>
        <end position="408"/>
    </location>
</feature>
<feature type="compositionally biased region" description="Low complexity" evidence="1">
    <location>
        <begin position="288"/>
        <end position="305"/>
    </location>
</feature>
<feature type="compositionally biased region" description="Low complexity" evidence="1">
    <location>
        <begin position="1"/>
        <end position="33"/>
    </location>
</feature>
<organism evidence="2">
    <name type="scientific">Rhodotorula toruloides</name>
    <name type="common">Yeast</name>
    <name type="synonym">Rhodosporidium toruloides</name>
    <dbReference type="NCBI Taxonomy" id="5286"/>
    <lineage>
        <taxon>Eukaryota</taxon>
        <taxon>Fungi</taxon>
        <taxon>Dikarya</taxon>
        <taxon>Basidiomycota</taxon>
        <taxon>Pucciniomycotina</taxon>
        <taxon>Microbotryomycetes</taxon>
        <taxon>Sporidiobolales</taxon>
        <taxon>Sporidiobolaceae</taxon>
        <taxon>Rhodotorula</taxon>
    </lineage>
</organism>
<feature type="region of interest" description="Disordered" evidence="1">
    <location>
        <begin position="1"/>
        <end position="53"/>
    </location>
</feature>
<feature type="compositionally biased region" description="Low complexity" evidence="1">
    <location>
        <begin position="271"/>
        <end position="282"/>
    </location>
</feature>
<feature type="region of interest" description="Disordered" evidence="1">
    <location>
        <begin position="227"/>
        <end position="347"/>
    </location>
</feature>
<feature type="compositionally biased region" description="Pro residues" evidence="1">
    <location>
        <begin position="34"/>
        <end position="51"/>
    </location>
</feature>
<accession>A0A061BMX7</accession>
<name>A0A061BMX7_RHOTO</name>
<feature type="compositionally biased region" description="Low complexity" evidence="1">
    <location>
        <begin position="227"/>
        <end position="242"/>
    </location>
</feature>
<feature type="region of interest" description="Disordered" evidence="1">
    <location>
        <begin position="90"/>
        <end position="173"/>
    </location>
</feature>
<dbReference type="AlphaFoldDB" id="A0A061BMX7"/>
<feature type="region of interest" description="Disordered" evidence="1">
    <location>
        <begin position="364"/>
        <end position="482"/>
    </location>
</feature>
<reference evidence="2" key="1">
    <citation type="journal article" date="2014" name="Genome Announc.">
        <title>Draft genome sequence of Rhodosporidium toruloides CECT1137, an oleaginous yeast of biotechnological interest.</title>
        <authorList>
            <person name="Morin N."/>
            <person name="Calcas X."/>
            <person name="Devillers H."/>
            <person name="Durrens P."/>
            <person name="Sherman D.J."/>
            <person name="Nicaud J.-M."/>
            <person name="Neuveglise C."/>
        </authorList>
    </citation>
    <scope>NUCLEOTIDE SEQUENCE</scope>
    <source>
        <strain evidence="2">CECT1137</strain>
    </source>
</reference>
<dbReference type="EMBL" id="LK052952">
    <property type="protein sequence ID" value="CDR48431.1"/>
    <property type="molecule type" value="Genomic_DNA"/>
</dbReference>
<gene>
    <name evidence="2" type="ORF">RHTO0S_17e03444g</name>
</gene>
<sequence>MTSSIPARPTSSHSSSQPPLSAPHQPQTPHSPAAAPPPPPDLFVLVRPPPGSSAHPLNLQVQLLVPSTAHRPSGAGGVSATSLDKVAGASVSRDGDVGSVEGAGGGWRASGSFERARSSSRGRASPGSARVSRSPSLSSLASGRSGYSVYSGESGVTGTSSATGTGTGTGSGRRKVTPLLNLAFHSVLPTVVTDAGTDQRVAKFAKRGVEFTGLAIFDPVDLALANSPSASTSSGVASPPASRLSPTPSRATNGATSGAGGGGLLGKFKRFSFNPAPSASPSSPSPSAPDSRSSKLFSSLSAAPAPSSPSKPAPDSAPSGPSPHTLPLLRTASPPHPSAPPPPENREKGYAFVLRKWLRADLEGAPRGVRVEWSRRRMKELKGASRRGSEVEHGAEEGEEEEEEEDPDTPWVCTLVYPLSGAHASPNPSSNSGAGERSGGSSPATSVRRGGGVEDSPPLSSAGQTGFALSPTTTTSSSAPTTRRLHLATLRPAPYHPKLVSTLLLPPLLPSIPLGTFHPSRGLQGGVLGPEELRDLVMVSAMWVAVREGLGGLEGVKVESGIAGMGEGVEQVVAGLKEKGQGVKKVVSIGSSAGVREAGGQRERKGGIGLGIRERLFR</sequence>
<feature type="compositionally biased region" description="Low complexity" evidence="1">
    <location>
        <begin position="109"/>
        <end position="164"/>
    </location>
</feature>
<dbReference type="OrthoDB" id="2590746at2759"/>
<proteinExistence type="predicted"/>
<evidence type="ECO:0000313" key="2">
    <source>
        <dbReference type="EMBL" id="CDR48431.1"/>
    </source>
</evidence>
<feature type="compositionally biased region" description="Low complexity" evidence="1">
    <location>
        <begin position="313"/>
        <end position="323"/>
    </location>
</feature>
<feature type="compositionally biased region" description="Polar residues" evidence="1">
    <location>
        <begin position="426"/>
        <end position="445"/>
    </location>
</feature>
<evidence type="ECO:0000256" key="1">
    <source>
        <dbReference type="SAM" id="MobiDB-lite"/>
    </source>
</evidence>
<feature type="compositionally biased region" description="Basic and acidic residues" evidence="1">
    <location>
        <begin position="364"/>
        <end position="396"/>
    </location>
</feature>
<feature type="compositionally biased region" description="Low complexity" evidence="1">
    <location>
        <begin position="468"/>
        <end position="482"/>
    </location>
</feature>
<protein>
    <submittedName>
        <fullName evidence="2">RHTO0S17e03444g1_1</fullName>
    </submittedName>
</protein>
<feature type="compositionally biased region" description="Pro residues" evidence="1">
    <location>
        <begin position="334"/>
        <end position="343"/>
    </location>
</feature>